<dbReference type="KEGG" id="tga:TGAM_0676"/>
<accession>C5A4L6</accession>
<evidence type="ECO:0000313" key="2">
    <source>
        <dbReference type="Proteomes" id="UP000001488"/>
    </source>
</evidence>
<dbReference type="EMBL" id="CP001398">
    <property type="protein sequence ID" value="ACS33178.1"/>
    <property type="molecule type" value="Genomic_DNA"/>
</dbReference>
<reference evidence="1 2" key="1">
    <citation type="journal article" date="2007" name="Genome Biol.">
        <title>Genome analysis and genome-wide proteomics of Thermococcus gammatolerans, the most radioresistant organism known amongst the Archaea.</title>
        <authorList>
            <person name="Zivanovic Y."/>
            <person name="Armengaud J."/>
            <person name="Lagorce A."/>
            <person name="Leplat C."/>
            <person name="Guerin P."/>
            <person name="Dutertre M."/>
            <person name="Anthouard V."/>
            <person name="Forterre P."/>
            <person name="Wincker P."/>
            <person name="Confalonieri F."/>
        </authorList>
    </citation>
    <scope>NUCLEOTIDE SEQUENCE [LARGE SCALE GENOMIC DNA]</scope>
    <source>
        <strain evidence="2">DSM 15229 / JCM 11827 / EJ3</strain>
    </source>
</reference>
<gene>
    <name evidence="1" type="ordered locus">TGAM_0676</name>
</gene>
<sequence>MGNSQEDTHKTWDCVQNFQQAESVVGFRGAAEYTGQILQLMEGWRNMIRLKIYKEDGVWCVEDLAGYEVGCGRTIAEAFKDFGENLEAAIEEYVEDNDLDKFHISAIALRYALLDWLR</sequence>
<dbReference type="PATRIC" id="fig|593117.10.peg.677"/>
<dbReference type="HOGENOM" id="CLU_2067930_0_0_2"/>
<dbReference type="Proteomes" id="UP000001488">
    <property type="component" value="Chromosome"/>
</dbReference>
<organism evidence="1 2">
    <name type="scientific">Thermococcus gammatolerans (strain DSM 15229 / JCM 11827 / EJ3)</name>
    <dbReference type="NCBI Taxonomy" id="593117"/>
    <lineage>
        <taxon>Archaea</taxon>
        <taxon>Methanobacteriati</taxon>
        <taxon>Methanobacteriota</taxon>
        <taxon>Thermococci</taxon>
        <taxon>Thermococcales</taxon>
        <taxon>Thermococcaceae</taxon>
        <taxon>Thermococcus</taxon>
    </lineage>
</organism>
<dbReference type="AlphaFoldDB" id="C5A4L6"/>
<protein>
    <submittedName>
        <fullName evidence="1">Uncharacterized protein</fullName>
    </submittedName>
</protein>
<proteinExistence type="predicted"/>
<dbReference type="PaxDb" id="593117-TGAM_0676"/>
<keyword evidence="2" id="KW-1185">Reference proteome</keyword>
<evidence type="ECO:0000313" key="1">
    <source>
        <dbReference type="EMBL" id="ACS33178.1"/>
    </source>
</evidence>
<dbReference type="eggNOG" id="arCOG10046">
    <property type="taxonomic scope" value="Archaea"/>
</dbReference>
<name>C5A4L6_THEGJ</name>